<dbReference type="CDD" id="cd12797">
    <property type="entry name" value="M23_peptidase"/>
    <property type="match status" value="1"/>
</dbReference>
<accession>A0A916NQV0</accession>
<feature type="compositionally biased region" description="Polar residues" evidence="1">
    <location>
        <begin position="24"/>
        <end position="33"/>
    </location>
</feature>
<feature type="compositionally biased region" description="Basic and acidic residues" evidence="1">
    <location>
        <begin position="1"/>
        <end position="12"/>
    </location>
</feature>
<sequence length="297" mass="32942">METKKNVRDRRMEKIRRLKEGTAGTINAGTHGSHTMLPREAVGRERYPEKRDAMEKEEAPNYLRTDPEVEWNRKWQRDFTVYGRDDEGPPPERGSWRGRMGARILISGFLFAAVWLMYQWEDPLADKGRKWVTASLTESIDVVKLAGWYERKFGGAPSFLPAINPGKHQDATKVSALTKHYFIPVQGKLIAAFTPGQNGVLIEAKPGAPVSAVDTGLVSFAGNKEDTGFTVVVRHTDGIETVYGHLDQGKVQLNDWIKGGETLGTVAKPQGQASGTLFFAMAKDGKPVNPTDVISFD</sequence>
<organism evidence="4 5">
    <name type="scientific">Paenibacillus solanacearum</name>
    <dbReference type="NCBI Taxonomy" id="2048548"/>
    <lineage>
        <taxon>Bacteria</taxon>
        <taxon>Bacillati</taxon>
        <taxon>Bacillota</taxon>
        <taxon>Bacilli</taxon>
        <taxon>Bacillales</taxon>
        <taxon>Paenibacillaceae</taxon>
        <taxon>Paenibacillus</taxon>
    </lineage>
</organism>
<feature type="region of interest" description="Disordered" evidence="1">
    <location>
        <begin position="1"/>
        <end position="62"/>
    </location>
</feature>
<dbReference type="InterPro" id="IPR050570">
    <property type="entry name" value="Cell_wall_metabolism_enzyme"/>
</dbReference>
<dbReference type="PANTHER" id="PTHR21666:SF270">
    <property type="entry name" value="MUREIN HYDROLASE ACTIVATOR ENVC"/>
    <property type="match status" value="1"/>
</dbReference>
<evidence type="ECO:0000313" key="5">
    <source>
        <dbReference type="Proteomes" id="UP000693672"/>
    </source>
</evidence>
<dbReference type="InterPro" id="IPR016047">
    <property type="entry name" value="M23ase_b-sheet_dom"/>
</dbReference>
<comment type="caution">
    <text evidence="4">The sequence shown here is derived from an EMBL/GenBank/DDBJ whole genome shotgun (WGS) entry which is preliminary data.</text>
</comment>
<protein>
    <recommendedName>
        <fullName evidence="3">M23ase beta-sheet core domain-containing protein</fullName>
    </recommendedName>
</protein>
<feature type="compositionally biased region" description="Basic and acidic residues" evidence="1">
    <location>
        <begin position="41"/>
        <end position="62"/>
    </location>
</feature>
<dbReference type="Proteomes" id="UP000693672">
    <property type="component" value="Unassembled WGS sequence"/>
</dbReference>
<gene>
    <name evidence="4" type="ORF">PAESOLCIP111_03271</name>
</gene>
<feature type="transmembrane region" description="Helical" evidence="2">
    <location>
        <begin position="100"/>
        <end position="120"/>
    </location>
</feature>
<dbReference type="PANTHER" id="PTHR21666">
    <property type="entry name" value="PEPTIDASE-RELATED"/>
    <property type="match status" value="1"/>
</dbReference>
<proteinExistence type="predicted"/>
<evidence type="ECO:0000259" key="3">
    <source>
        <dbReference type="Pfam" id="PF01551"/>
    </source>
</evidence>
<dbReference type="GO" id="GO:0004222">
    <property type="term" value="F:metalloendopeptidase activity"/>
    <property type="evidence" value="ECO:0007669"/>
    <property type="project" value="TreeGrafter"/>
</dbReference>
<name>A0A916NQV0_9BACL</name>
<reference evidence="4" key="1">
    <citation type="submission" date="2021-06" db="EMBL/GenBank/DDBJ databases">
        <authorList>
            <person name="Criscuolo A."/>
        </authorList>
    </citation>
    <scope>NUCLEOTIDE SEQUENCE</scope>
    <source>
        <strain evidence="4">CIP111600</strain>
    </source>
</reference>
<evidence type="ECO:0000256" key="2">
    <source>
        <dbReference type="SAM" id="Phobius"/>
    </source>
</evidence>
<keyword evidence="2" id="KW-1133">Transmembrane helix</keyword>
<dbReference type="Pfam" id="PF01551">
    <property type="entry name" value="Peptidase_M23"/>
    <property type="match status" value="1"/>
</dbReference>
<feature type="domain" description="M23ase beta-sheet core" evidence="3">
    <location>
        <begin position="197"/>
        <end position="290"/>
    </location>
</feature>
<dbReference type="RefSeq" id="WP_218093025.1">
    <property type="nucleotide sequence ID" value="NZ_CAJVAS010000013.1"/>
</dbReference>
<keyword evidence="2" id="KW-0812">Transmembrane</keyword>
<dbReference type="AlphaFoldDB" id="A0A916NQV0"/>
<keyword evidence="5" id="KW-1185">Reference proteome</keyword>
<evidence type="ECO:0000256" key="1">
    <source>
        <dbReference type="SAM" id="MobiDB-lite"/>
    </source>
</evidence>
<evidence type="ECO:0000313" key="4">
    <source>
        <dbReference type="EMBL" id="CAG7631164.1"/>
    </source>
</evidence>
<keyword evidence="2" id="KW-0472">Membrane</keyword>
<dbReference type="EMBL" id="CAJVAS010000013">
    <property type="protein sequence ID" value="CAG7631164.1"/>
    <property type="molecule type" value="Genomic_DNA"/>
</dbReference>